<dbReference type="EC" id="3.4.21.93" evidence="6"/>
<dbReference type="PANTHER" id="PTHR42884">
    <property type="entry name" value="PROPROTEIN CONVERTASE SUBTILISIN/KEXIN-RELATED"/>
    <property type="match status" value="1"/>
</dbReference>
<evidence type="ECO:0000256" key="16">
    <source>
        <dbReference type="ARBA" id="ARBA00023180"/>
    </source>
</evidence>
<dbReference type="GO" id="GO:0005615">
    <property type="term" value="C:extracellular space"/>
    <property type="evidence" value="ECO:0007669"/>
    <property type="project" value="TreeGrafter"/>
</dbReference>
<accession>A0A3Q3WMC7</accession>
<keyword evidence="16" id="KW-0325">Glycoprotein</keyword>
<keyword evidence="14" id="KW-0865">Zymogen</keyword>
<evidence type="ECO:0000256" key="11">
    <source>
        <dbReference type="ARBA" id="ARBA00022801"/>
    </source>
</evidence>
<dbReference type="GO" id="GO:0043005">
    <property type="term" value="C:neuron projection"/>
    <property type="evidence" value="ECO:0007669"/>
    <property type="project" value="TreeGrafter"/>
</dbReference>
<evidence type="ECO:0000259" key="22">
    <source>
        <dbReference type="PROSITE" id="PS51829"/>
    </source>
</evidence>
<evidence type="ECO:0000256" key="2">
    <source>
        <dbReference type="ARBA" id="ARBA00001913"/>
    </source>
</evidence>
<evidence type="ECO:0000256" key="17">
    <source>
        <dbReference type="ARBA" id="ARBA00023329"/>
    </source>
</evidence>
<evidence type="ECO:0000256" key="5">
    <source>
        <dbReference type="ARBA" id="ARBA00005325"/>
    </source>
</evidence>
<dbReference type="PROSITE" id="PS51829">
    <property type="entry name" value="P_HOMO_B"/>
    <property type="match status" value="1"/>
</dbReference>
<dbReference type="PROSITE" id="PS00137">
    <property type="entry name" value="SUBTILASE_HIS"/>
    <property type="match status" value="1"/>
</dbReference>
<evidence type="ECO:0000256" key="18">
    <source>
        <dbReference type="ARBA" id="ARBA00031320"/>
    </source>
</evidence>
<dbReference type="InterPro" id="IPR023827">
    <property type="entry name" value="Peptidase_S8_Asp-AS"/>
</dbReference>
<dbReference type="SUPFAM" id="SSF54897">
    <property type="entry name" value="Protease propeptides/inhibitors"/>
    <property type="match status" value="1"/>
</dbReference>
<keyword evidence="10 21" id="KW-0732">Signal</keyword>
<keyword evidence="24" id="KW-1185">Reference proteome</keyword>
<dbReference type="Gene3D" id="3.30.70.850">
    <property type="entry name" value="Peptidase S8, pro-domain"/>
    <property type="match status" value="1"/>
</dbReference>
<dbReference type="SUPFAM" id="SSF49785">
    <property type="entry name" value="Galactose-binding domain-like"/>
    <property type="match status" value="1"/>
</dbReference>
<dbReference type="InterPro" id="IPR034182">
    <property type="entry name" value="Kexin/furin"/>
</dbReference>
<keyword evidence="13" id="KW-0106">Calcium</keyword>
<keyword evidence="15" id="KW-1015">Disulfide bond</keyword>
<dbReference type="CDD" id="cd04059">
    <property type="entry name" value="Peptidases_S8_Protein_convertases_Kexins_Furin-like"/>
    <property type="match status" value="1"/>
</dbReference>
<reference evidence="23" key="1">
    <citation type="submission" date="2025-08" db="UniProtKB">
        <authorList>
            <consortium name="Ensembl"/>
        </authorList>
    </citation>
    <scope>IDENTIFICATION</scope>
</reference>
<keyword evidence="12" id="KW-0720">Serine protease</keyword>
<dbReference type="InterPro" id="IPR032815">
    <property type="entry name" value="S8_pro-domain"/>
</dbReference>
<dbReference type="Ensembl" id="ENSMMOT00000016458.1">
    <property type="protein sequence ID" value="ENSMMOP00000016188.1"/>
    <property type="gene ID" value="ENSMMOG00000012360.1"/>
</dbReference>
<dbReference type="PROSITE" id="PS00136">
    <property type="entry name" value="SUBTILASE_ASP"/>
    <property type="match status" value="1"/>
</dbReference>
<dbReference type="InterPro" id="IPR000209">
    <property type="entry name" value="Peptidase_S8/S53_dom"/>
</dbReference>
<comment type="caution">
    <text evidence="20">Lacks conserved residue(s) required for the propagation of feature annotation.</text>
</comment>
<organism evidence="23 24">
    <name type="scientific">Mola mola</name>
    <name type="common">Ocean sunfish</name>
    <name type="synonym">Tetraodon mola</name>
    <dbReference type="NCBI Taxonomy" id="94237"/>
    <lineage>
        <taxon>Eukaryota</taxon>
        <taxon>Metazoa</taxon>
        <taxon>Chordata</taxon>
        <taxon>Craniata</taxon>
        <taxon>Vertebrata</taxon>
        <taxon>Euteleostomi</taxon>
        <taxon>Actinopterygii</taxon>
        <taxon>Neopterygii</taxon>
        <taxon>Teleostei</taxon>
        <taxon>Neoteleostei</taxon>
        <taxon>Acanthomorphata</taxon>
        <taxon>Eupercaria</taxon>
        <taxon>Tetraodontiformes</taxon>
        <taxon>Molidae</taxon>
        <taxon>Mola</taxon>
    </lineage>
</organism>
<evidence type="ECO:0000256" key="4">
    <source>
        <dbReference type="ARBA" id="ARBA00004398"/>
    </source>
</evidence>
<evidence type="ECO:0000256" key="13">
    <source>
        <dbReference type="ARBA" id="ARBA00022837"/>
    </source>
</evidence>
<evidence type="ECO:0000256" key="20">
    <source>
        <dbReference type="PROSITE-ProRule" id="PRU01240"/>
    </source>
</evidence>
<proteinExistence type="inferred from homology"/>
<sequence>MEVRCRPAVMCCVLAVLCSAVPGSLGFSYGDRQYLNEWAVEIPGGLAAAEAIAKELDYQLVRQIGALEDHFLFKHRNHPSRMKRSADRITRRLSEDDRVLWAEQQYEKRRSKRASFRECRDCPADKLFDDPMWSRQWYLQDTRTSSSLPKLDLHVIPVWQKGITGKGVVITVLDDGLEWNHTDIYSNYDAAASYDFNDNDPDPFPRYDSTNENKHGTRCAGEIAMQADNNKCGVGVAYNSKVGGIRMLDGIVTDAIEASSIGFNTNHVDIYSASWGPNDDGKTVEGPGRLAQKAFEYGIQKGRGGKGSIFVWASGNGGRQGDNCDCDGYTDSIYTISISSASQQGLSPWYAEKCSSTLATAYSSGDYTDQRIVICNTRTPFSHNLHVIFRMLLTNCCASFPVFPSFSPDLTWRDLQHIVVWTSEFDPLASNPGWKKNGAGLMVNSRFGFGLLNAKALVDLADPVTWKHVPERKQCIVRDDSFQPRELKAAGEITIEIPTKACEGQDNAVHSLEHVQVEASIEYTRRGDLHITLTSPSGTTTVLLAERERDTSSNGFRNWDFMSVHTWGEDPAGTWTLKITDTSGRMENKGRILNWKLILHGTSEKPAHMKKPRVYIPYNAVQNDRRGVEHMDDMIEASLPSLLQKEPKQPSDSPSSPSVALLRLLQMAFNRLPSTLQQPQSVAWGSSAWRKQQPGRSLSIPATRLPPQTLYQALDMINKYRGAKDNVYSDYTDGFYSNKPYRHRDDRLLQALFEMIGEERK</sequence>
<dbReference type="InterPro" id="IPR022005">
    <property type="entry name" value="Proho_convert"/>
</dbReference>
<evidence type="ECO:0000256" key="12">
    <source>
        <dbReference type="ARBA" id="ARBA00022825"/>
    </source>
</evidence>
<evidence type="ECO:0000256" key="3">
    <source>
        <dbReference type="ARBA" id="ARBA00002975"/>
    </source>
</evidence>
<feature type="domain" description="P/Homo B" evidence="22">
    <location>
        <begin position="468"/>
        <end position="605"/>
    </location>
</feature>
<evidence type="ECO:0000313" key="24">
    <source>
        <dbReference type="Proteomes" id="UP000261620"/>
    </source>
</evidence>
<dbReference type="Gene3D" id="3.40.50.200">
    <property type="entry name" value="Peptidase S8/S53 domain"/>
    <property type="match status" value="1"/>
</dbReference>
<dbReference type="GO" id="GO:0034774">
    <property type="term" value="C:secretory granule lumen"/>
    <property type="evidence" value="ECO:0007669"/>
    <property type="project" value="UniProtKB-ARBA"/>
</dbReference>
<dbReference type="FunFam" id="3.30.70.850:FF:000001">
    <property type="entry name" value="Proprotein convertase subtilisin/kexin type 5"/>
    <property type="match status" value="1"/>
</dbReference>
<dbReference type="InterPro" id="IPR015500">
    <property type="entry name" value="Peptidase_S8_subtilisin-rel"/>
</dbReference>
<dbReference type="GO" id="GO:0016020">
    <property type="term" value="C:membrane"/>
    <property type="evidence" value="ECO:0007669"/>
    <property type="project" value="TreeGrafter"/>
</dbReference>
<dbReference type="InterPro" id="IPR022398">
    <property type="entry name" value="Peptidase_S8_His-AS"/>
</dbReference>
<comment type="subcellular location">
    <subcellularLocation>
        <location evidence="4">Cytoplasmic vesicle</location>
        <location evidence="4">Secretory vesicle</location>
    </subcellularLocation>
</comment>
<evidence type="ECO:0000256" key="1">
    <source>
        <dbReference type="ARBA" id="ARBA00000779"/>
    </source>
</evidence>
<dbReference type="Pfam" id="PF12177">
    <property type="entry name" value="Proho_convert"/>
    <property type="match status" value="1"/>
</dbReference>
<name>A0A3Q3WMC7_MOLML</name>
<keyword evidence="11" id="KW-0378">Hydrolase</keyword>
<evidence type="ECO:0000256" key="6">
    <source>
        <dbReference type="ARBA" id="ARBA00013234"/>
    </source>
</evidence>
<dbReference type="Pfam" id="PF16470">
    <property type="entry name" value="S8_pro-domain"/>
    <property type="match status" value="1"/>
</dbReference>
<feature type="signal peptide" evidence="21">
    <location>
        <begin position="1"/>
        <end position="26"/>
    </location>
</feature>
<protein>
    <recommendedName>
        <fullName evidence="7">Neuroendocrine convertase 1</fullName>
        <ecNumber evidence="6">3.4.21.93</ecNumber>
    </recommendedName>
    <alternativeName>
        <fullName evidence="18">Prohormone convertase 1</fullName>
    </alternativeName>
    <alternativeName>
        <fullName evidence="19">Proprotein convertase 1</fullName>
    </alternativeName>
</protein>
<evidence type="ECO:0000256" key="8">
    <source>
        <dbReference type="ARBA" id="ARBA00022670"/>
    </source>
</evidence>
<dbReference type="InterPro" id="IPR008979">
    <property type="entry name" value="Galactose-bd-like_sf"/>
</dbReference>
<dbReference type="Pfam" id="PF01483">
    <property type="entry name" value="P_proprotein"/>
    <property type="match status" value="1"/>
</dbReference>
<dbReference type="PROSITE" id="PS51892">
    <property type="entry name" value="SUBTILASE"/>
    <property type="match status" value="1"/>
</dbReference>
<keyword evidence="17" id="KW-0968">Cytoplasmic vesicle</keyword>
<dbReference type="GO" id="GO:0004252">
    <property type="term" value="F:serine-type endopeptidase activity"/>
    <property type="evidence" value="ECO:0007669"/>
    <property type="project" value="UniProtKB-EC"/>
</dbReference>
<feature type="chain" id="PRO_5018565345" description="Neuroendocrine convertase 1" evidence="21">
    <location>
        <begin position="27"/>
        <end position="761"/>
    </location>
</feature>
<reference evidence="23" key="2">
    <citation type="submission" date="2025-09" db="UniProtKB">
        <authorList>
            <consortium name="Ensembl"/>
        </authorList>
    </citation>
    <scope>IDENTIFICATION</scope>
</reference>
<evidence type="ECO:0000256" key="7">
    <source>
        <dbReference type="ARBA" id="ARBA00015312"/>
    </source>
</evidence>
<dbReference type="PRINTS" id="PR00723">
    <property type="entry name" value="SUBTILISIN"/>
</dbReference>
<dbReference type="PANTHER" id="PTHR42884:SF14">
    <property type="entry name" value="NEUROENDOCRINE CONVERTASE 1"/>
    <property type="match status" value="1"/>
</dbReference>
<comment type="function">
    <text evidence="3">Involved in the processing of hormone and other protein precursors at sites comprised of pairs of basic amino acid residues. Substrates include POMC, renin, enkephalin, dynorphin, somatostatin, insulin and AGRP.</text>
</comment>
<dbReference type="InterPro" id="IPR038466">
    <property type="entry name" value="S8_pro-domain_sf"/>
</dbReference>
<dbReference type="InterPro" id="IPR036852">
    <property type="entry name" value="Peptidase_S8/S53_dom_sf"/>
</dbReference>
<evidence type="ECO:0000256" key="15">
    <source>
        <dbReference type="ARBA" id="ARBA00023157"/>
    </source>
</evidence>
<comment type="similarity">
    <text evidence="5">Belongs to the peptidase S8 family. Furin subfamily.</text>
</comment>
<dbReference type="Proteomes" id="UP000261620">
    <property type="component" value="Unplaced"/>
</dbReference>
<comment type="cofactor">
    <cofactor evidence="2">
        <name>Ca(2+)</name>
        <dbReference type="ChEBI" id="CHEBI:29108"/>
    </cofactor>
</comment>
<dbReference type="AlphaFoldDB" id="A0A3Q3WMC7"/>
<dbReference type="InterPro" id="IPR002884">
    <property type="entry name" value="P_dom"/>
</dbReference>
<dbReference type="FunFam" id="3.40.50.200:FF:000010">
    <property type="entry name" value="Putative neuroendocrine convertase 1"/>
    <property type="match status" value="1"/>
</dbReference>
<evidence type="ECO:0000256" key="10">
    <source>
        <dbReference type="ARBA" id="ARBA00022729"/>
    </source>
</evidence>
<dbReference type="Gene3D" id="6.10.250.3320">
    <property type="match status" value="1"/>
</dbReference>
<keyword evidence="9" id="KW-0165">Cleavage on pair of basic residues</keyword>
<evidence type="ECO:0000256" key="19">
    <source>
        <dbReference type="ARBA" id="ARBA00032862"/>
    </source>
</evidence>
<evidence type="ECO:0000256" key="21">
    <source>
        <dbReference type="SAM" id="SignalP"/>
    </source>
</evidence>
<dbReference type="GO" id="GO:0016486">
    <property type="term" value="P:peptide hormone processing"/>
    <property type="evidence" value="ECO:0007669"/>
    <property type="project" value="TreeGrafter"/>
</dbReference>
<dbReference type="GO" id="GO:0030133">
    <property type="term" value="C:transport vesicle"/>
    <property type="evidence" value="ECO:0007669"/>
    <property type="project" value="UniProtKB-SubCell"/>
</dbReference>
<dbReference type="STRING" id="94237.ENSMMOP00000016188"/>
<dbReference type="Gene3D" id="2.60.120.260">
    <property type="entry name" value="Galactose-binding domain-like"/>
    <property type="match status" value="1"/>
</dbReference>
<evidence type="ECO:0000256" key="9">
    <source>
        <dbReference type="ARBA" id="ARBA00022685"/>
    </source>
</evidence>
<keyword evidence="8" id="KW-0645">Protease</keyword>
<dbReference type="Pfam" id="PF00082">
    <property type="entry name" value="Peptidase_S8"/>
    <property type="match status" value="1"/>
</dbReference>
<dbReference type="SUPFAM" id="SSF52743">
    <property type="entry name" value="Subtilisin-like"/>
    <property type="match status" value="1"/>
</dbReference>
<dbReference type="FunFam" id="2.60.120.260:FF:000054">
    <property type="entry name" value="Proprotein convertase subtilisin/kexin type 1"/>
    <property type="match status" value="1"/>
</dbReference>
<dbReference type="OMA" id="NDPMWSQ"/>
<comment type="catalytic activity">
    <reaction evidence="1">
        <text>Release of protein hormones, neuropeptides and renin from their precursors, generally by hydrolysis of -Lys-Arg-|- bonds.</text>
        <dbReference type="EC" id="3.4.21.93"/>
    </reaction>
</comment>
<evidence type="ECO:0000313" key="23">
    <source>
        <dbReference type="Ensembl" id="ENSMMOP00000016188.1"/>
    </source>
</evidence>
<evidence type="ECO:0000256" key="14">
    <source>
        <dbReference type="ARBA" id="ARBA00023145"/>
    </source>
</evidence>